<reference evidence="3" key="1">
    <citation type="submission" date="2016-03" db="EMBL/GenBank/DDBJ databases">
        <title>Complete genome sequence of Solimmundus cernigliae, representing a novel lineage of polycyclic aromatic hydrocarbon degraders within the Gammaproteobacteria.</title>
        <authorList>
            <person name="Singleton D.R."/>
            <person name="Dickey A.N."/>
            <person name="Scholl E.H."/>
            <person name="Wright F.A."/>
            <person name="Aitken M.D."/>
        </authorList>
    </citation>
    <scope>NUCLEOTIDE SEQUENCE [LARGE SCALE GENOMIC DNA]</scope>
    <source>
        <strain evidence="3">TR3.2</strain>
    </source>
</reference>
<dbReference type="STRING" id="1810504.PG2T_00270"/>
<dbReference type="AlphaFoldDB" id="A0A1B1YPU5"/>
<organism evidence="2 3">
    <name type="scientific">Immundisolibacter cernigliae</name>
    <dbReference type="NCBI Taxonomy" id="1810504"/>
    <lineage>
        <taxon>Bacteria</taxon>
        <taxon>Pseudomonadati</taxon>
        <taxon>Pseudomonadota</taxon>
        <taxon>Gammaproteobacteria</taxon>
        <taxon>Immundisolibacterales</taxon>
        <taxon>Immundisolibacteraceae</taxon>
        <taxon>Immundisolibacter</taxon>
    </lineage>
</organism>
<evidence type="ECO:0000313" key="3">
    <source>
        <dbReference type="Proteomes" id="UP000092952"/>
    </source>
</evidence>
<feature type="coiled-coil region" evidence="1">
    <location>
        <begin position="69"/>
        <end position="114"/>
    </location>
</feature>
<sequence>MQADAQARKTSLLHDINQRNPGYCGQEVQQLDAWADDLKLGPEREIKQIDREIKEVQRTAAISPTPEEKLSWQQKQRDLEAKRSKLRRELFARQDEIEAQRNDLITQLEAQLQQQVEDRTLFTVEWKLK</sequence>
<dbReference type="Proteomes" id="UP000092952">
    <property type="component" value="Chromosome"/>
</dbReference>
<protein>
    <submittedName>
        <fullName evidence="2">Uncharacterized protein</fullName>
    </submittedName>
</protein>
<dbReference type="KEGG" id="gbi:PG2T_00270"/>
<keyword evidence="1" id="KW-0175">Coiled coil</keyword>
<name>A0A1B1YPU5_9GAMM</name>
<evidence type="ECO:0000256" key="1">
    <source>
        <dbReference type="SAM" id="Coils"/>
    </source>
</evidence>
<keyword evidence="3" id="KW-1185">Reference proteome</keyword>
<dbReference type="EMBL" id="CP014671">
    <property type="protein sequence ID" value="ANX02784.1"/>
    <property type="molecule type" value="Genomic_DNA"/>
</dbReference>
<gene>
    <name evidence="2" type="ORF">PG2T_00270</name>
</gene>
<accession>A0A1B1YPU5</accession>
<evidence type="ECO:0000313" key="2">
    <source>
        <dbReference type="EMBL" id="ANX02784.1"/>
    </source>
</evidence>
<dbReference type="InParanoid" id="A0A1B1YPU5"/>
<proteinExistence type="predicted"/>